<dbReference type="GO" id="GO:0016740">
    <property type="term" value="F:transferase activity"/>
    <property type="evidence" value="ECO:0007669"/>
    <property type="project" value="UniProtKB-KW"/>
</dbReference>
<dbReference type="PROSITE" id="PS50206">
    <property type="entry name" value="RHODANESE_3"/>
    <property type="match status" value="1"/>
</dbReference>
<sequence>MQFLLDNFIMLSVVVFSGVMLIWSFIGNKVRGITEIDTAAALQLINHKGALVLDVREQNEFDSGHILKAKLIPLGKLSSRLKELESYRDKPIVVACRSGQRSASACTLLNKEGYTQVHNLGGGVTAWQKAKLPLER</sequence>
<dbReference type="RefSeq" id="WP_232013201.1">
    <property type="nucleotide sequence ID" value="NZ_AP018738.1"/>
</dbReference>
<evidence type="ECO:0000313" key="4">
    <source>
        <dbReference type="Proteomes" id="UP000033070"/>
    </source>
</evidence>
<evidence type="ECO:0000256" key="1">
    <source>
        <dbReference type="SAM" id="Phobius"/>
    </source>
</evidence>
<accession>A0A2Z6G8D4</accession>
<evidence type="ECO:0000259" key="2">
    <source>
        <dbReference type="PROSITE" id="PS50206"/>
    </source>
</evidence>
<dbReference type="Proteomes" id="UP000033070">
    <property type="component" value="Chromosome"/>
</dbReference>
<keyword evidence="1" id="KW-0472">Membrane</keyword>
<dbReference type="PANTHER" id="PTHR43031">
    <property type="entry name" value="FAD-DEPENDENT OXIDOREDUCTASE"/>
    <property type="match status" value="1"/>
</dbReference>
<dbReference type="Pfam" id="PF00581">
    <property type="entry name" value="Rhodanese"/>
    <property type="match status" value="1"/>
</dbReference>
<keyword evidence="3" id="KW-0808">Transferase</keyword>
<keyword evidence="1" id="KW-1133">Transmembrane helix</keyword>
<proteinExistence type="predicted"/>
<protein>
    <submittedName>
        <fullName evidence="3">Thiosulfate sulfurtransferase GlpE</fullName>
    </submittedName>
</protein>
<organism evidence="3 4">
    <name type="scientific">Ferriphaselus amnicola</name>
    <dbReference type="NCBI Taxonomy" id="1188319"/>
    <lineage>
        <taxon>Bacteria</taxon>
        <taxon>Pseudomonadati</taxon>
        <taxon>Pseudomonadota</taxon>
        <taxon>Betaproteobacteria</taxon>
        <taxon>Nitrosomonadales</taxon>
        <taxon>Gallionellaceae</taxon>
        <taxon>Ferriphaselus</taxon>
    </lineage>
</organism>
<keyword evidence="4" id="KW-1185">Reference proteome</keyword>
<evidence type="ECO:0000313" key="3">
    <source>
        <dbReference type="EMBL" id="BBE49654.1"/>
    </source>
</evidence>
<feature type="transmembrane region" description="Helical" evidence="1">
    <location>
        <begin position="7"/>
        <end position="26"/>
    </location>
</feature>
<dbReference type="PANTHER" id="PTHR43031:SF18">
    <property type="entry name" value="RHODANESE-RELATED SULFURTRANSFERASES"/>
    <property type="match status" value="1"/>
</dbReference>
<dbReference type="InterPro" id="IPR001763">
    <property type="entry name" value="Rhodanese-like_dom"/>
</dbReference>
<dbReference type="EMBL" id="AP018738">
    <property type="protein sequence ID" value="BBE49654.1"/>
    <property type="molecule type" value="Genomic_DNA"/>
</dbReference>
<keyword evidence="1" id="KW-0812">Transmembrane</keyword>
<dbReference type="InterPro" id="IPR050229">
    <property type="entry name" value="GlpE_sulfurtransferase"/>
</dbReference>
<dbReference type="InterPro" id="IPR036873">
    <property type="entry name" value="Rhodanese-like_dom_sf"/>
</dbReference>
<name>A0A2Z6G8D4_9PROT</name>
<dbReference type="KEGG" id="fam:OYT1_ch0078"/>
<dbReference type="SUPFAM" id="SSF52821">
    <property type="entry name" value="Rhodanese/Cell cycle control phosphatase"/>
    <property type="match status" value="1"/>
</dbReference>
<feature type="domain" description="Rhodanese" evidence="2">
    <location>
        <begin position="46"/>
        <end position="136"/>
    </location>
</feature>
<dbReference type="FunFam" id="3.40.250.10:FF:000049">
    <property type="entry name" value="Phage shock protein E"/>
    <property type="match status" value="1"/>
</dbReference>
<dbReference type="STRING" id="1188319.OYT1_02091"/>
<gene>
    <name evidence="3" type="ORF">OYT1_ch0078</name>
</gene>
<dbReference type="Gene3D" id="3.40.250.10">
    <property type="entry name" value="Rhodanese-like domain"/>
    <property type="match status" value="1"/>
</dbReference>
<reference evidence="3 4" key="1">
    <citation type="submission" date="2018-06" db="EMBL/GenBank/DDBJ databases">
        <title>OYT1 Genome Sequencing.</title>
        <authorList>
            <person name="Kato S."/>
            <person name="Itoh T."/>
            <person name="Ohkuma M."/>
        </authorList>
    </citation>
    <scope>NUCLEOTIDE SEQUENCE [LARGE SCALE GENOMIC DNA]</scope>
    <source>
        <strain evidence="3 4">OYT1</strain>
    </source>
</reference>
<dbReference type="AlphaFoldDB" id="A0A2Z6G8D4"/>
<dbReference type="CDD" id="cd00158">
    <property type="entry name" value="RHOD"/>
    <property type="match status" value="1"/>
</dbReference>
<dbReference type="SMART" id="SM00450">
    <property type="entry name" value="RHOD"/>
    <property type="match status" value="1"/>
</dbReference>